<proteinExistence type="predicted"/>
<sequence>MKRNENDLFLTGEAVNLPVTFTPVARLRHLMHELEGTLVELGQALTQAPLKMARVHPLPPVPEGGEEDPIVRIEVATLEGEEARAAAIAAFGEHTLRAGCSTKSTFRLPGLLHYPAESAVVLTPLIARINRLKGLFQEEVQQAGERDDKFQLVHQALPGTITLQVYRQLPLYCGELLAIGFTWADKQAIRKLGRQEVIAMLERSKGYVPAIIGKEEWIGRVEREIVDVKRLPPGAELRIRRPVKTHPMANLRWGDRESAKQQVKASLPLIVCSDAPLKAKPLGDYPNKPRQPRNDRRGAERLLIERLHLYVRDEPLPGSE</sequence>
<accession>A0ABS7V712</accession>
<name>A0ABS7V712_9GAMM</name>
<keyword evidence="3" id="KW-0238">DNA-binding</keyword>
<protein>
    <submittedName>
        <fullName evidence="4">DNA replication terminus site-binding protein</fullName>
    </submittedName>
</protein>
<evidence type="ECO:0000256" key="1">
    <source>
        <dbReference type="ARBA" id="ARBA00022490"/>
    </source>
</evidence>
<dbReference type="Proteomes" id="UP000774958">
    <property type="component" value="Unassembled WGS sequence"/>
</dbReference>
<keyword evidence="5" id="KW-1185">Reference proteome</keyword>
<dbReference type="SUPFAM" id="SSF56596">
    <property type="entry name" value="Replication terminator protein (Tus)"/>
    <property type="match status" value="1"/>
</dbReference>
<evidence type="ECO:0000256" key="2">
    <source>
        <dbReference type="ARBA" id="ARBA00022705"/>
    </source>
</evidence>
<dbReference type="InterPro" id="IPR036384">
    <property type="entry name" value="Tus_sf"/>
</dbReference>
<dbReference type="EMBL" id="JAIRBT010000003">
    <property type="protein sequence ID" value="MBZ6065150.1"/>
    <property type="molecule type" value="Genomic_DNA"/>
</dbReference>
<dbReference type="InterPro" id="IPR008865">
    <property type="entry name" value="DNA_replication_term_site-bd"/>
</dbReference>
<dbReference type="Gene3D" id="3.30.54.10">
    <property type="match status" value="1"/>
</dbReference>
<gene>
    <name evidence="4" type="ORF">LA374_02825</name>
</gene>
<evidence type="ECO:0000256" key="3">
    <source>
        <dbReference type="ARBA" id="ARBA00023125"/>
    </source>
</evidence>
<keyword evidence="2" id="KW-0235">DNA replication</keyword>
<evidence type="ECO:0000313" key="4">
    <source>
        <dbReference type="EMBL" id="MBZ6065150.1"/>
    </source>
</evidence>
<comment type="caution">
    <text evidence="4">The sequence shown here is derived from an EMBL/GenBank/DDBJ whole genome shotgun (WGS) entry which is preliminary data.</text>
</comment>
<dbReference type="RefSeq" id="WP_224162118.1">
    <property type="nucleotide sequence ID" value="NZ_JAIRBT010000003.1"/>
</dbReference>
<evidence type="ECO:0000313" key="5">
    <source>
        <dbReference type="Proteomes" id="UP000774958"/>
    </source>
</evidence>
<keyword evidence="1" id="KW-0963">Cytoplasm</keyword>
<reference evidence="4 5" key="1">
    <citation type="submission" date="2021-09" db="EMBL/GenBank/DDBJ databases">
        <title>Aeromonas schubertii isolated from Asian sea bass.</title>
        <authorList>
            <person name="Pinpimai K."/>
        </authorList>
    </citation>
    <scope>NUCLEOTIDE SEQUENCE [LARGE SCALE GENOMIC DNA]</scope>
    <source>
        <strain evidence="4 5">CHULA2021a</strain>
    </source>
</reference>
<organism evidence="4 5">
    <name type="scientific">Aeromonas schubertii</name>
    <dbReference type="NCBI Taxonomy" id="652"/>
    <lineage>
        <taxon>Bacteria</taxon>
        <taxon>Pseudomonadati</taxon>
        <taxon>Pseudomonadota</taxon>
        <taxon>Gammaproteobacteria</taxon>
        <taxon>Aeromonadales</taxon>
        <taxon>Aeromonadaceae</taxon>
        <taxon>Aeromonas</taxon>
    </lineage>
</organism>
<dbReference type="Pfam" id="PF05472">
    <property type="entry name" value="Ter"/>
    <property type="match status" value="1"/>
</dbReference>
<dbReference type="Gene3D" id="3.50.14.10">
    <property type="entry name" value="Replication terminator Tus, domain 1 superfamily/Replication terminator Tus"/>
    <property type="match status" value="1"/>
</dbReference>
<dbReference type="InterPro" id="IPR036381">
    <property type="entry name" value="Tus_dom1"/>
</dbReference>